<evidence type="ECO:0000313" key="7">
    <source>
        <dbReference type="RefSeq" id="XP_027366938.1"/>
    </source>
</evidence>
<dbReference type="PANTHER" id="PTHR24136">
    <property type="entry name" value="SOWAH (DROSOPHILA) HOMOLOG"/>
    <property type="match status" value="1"/>
</dbReference>
<evidence type="ECO:0000313" key="6">
    <source>
        <dbReference type="Proteomes" id="UP000694853"/>
    </source>
</evidence>
<dbReference type="PROSITE" id="PS50297">
    <property type="entry name" value="ANK_REP_REGION"/>
    <property type="match status" value="2"/>
</dbReference>
<comment type="subcellular location">
    <subcellularLocation>
        <location evidence="1">Cell membrane</location>
        <topology evidence="1">Peripheral membrane protein</topology>
        <orientation evidence="1">Cytoplasmic side</orientation>
    </subcellularLocation>
</comment>
<dbReference type="InterPro" id="IPR002110">
    <property type="entry name" value="Ankyrin_rpt"/>
</dbReference>
<dbReference type="GO" id="GO:0045732">
    <property type="term" value="P:positive regulation of protein catabolic process"/>
    <property type="evidence" value="ECO:0007669"/>
    <property type="project" value="TreeGrafter"/>
</dbReference>
<dbReference type="GO" id="GO:0016567">
    <property type="term" value="P:protein ubiquitination"/>
    <property type="evidence" value="ECO:0007669"/>
    <property type="project" value="TreeGrafter"/>
</dbReference>
<evidence type="ECO:0000256" key="1">
    <source>
        <dbReference type="ARBA" id="ARBA00004413"/>
    </source>
</evidence>
<dbReference type="FunFam" id="1.25.40.20:FF:000316">
    <property type="entry name" value="BRCA1-associated RING domain protein 1"/>
    <property type="match status" value="1"/>
</dbReference>
<dbReference type="GeneID" id="113873140"/>
<dbReference type="KEGG" id="aprc:113873140"/>
<dbReference type="InterPro" id="IPR051573">
    <property type="entry name" value="Ankyrin-SOCS_box_domain"/>
</dbReference>
<dbReference type="PANTHER" id="PTHR24136:SF15">
    <property type="entry name" value="ANK_REP_REGION DOMAIN-CONTAINING PROTEIN"/>
    <property type="match status" value="1"/>
</dbReference>
<dbReference type="Pfam" id="PF12796">
    <property type="entry name" value="Ank_2"/>
    <property type="match status" value="1"/>
</dbReference>
<dbReference type="SMART" id="SM00248">
    <property type="entry name" value="ANK"/>
    <property type="match status" value="3"/>
</dbReference>
<protein>
    <submittedName>
        <fullName evidence="7">Tankyrase</fullName>
    </submittedName>
</protein>
<name>A0A8B8MGE4_ABRPR</name>
<dbReference type="SUPFAM" id="SSF48403">
    <property type="entry name" value="Ankyrin repeat"/>
    <property type="match status" value="1"/>
</dbReference>
<evidence type="ECO:0000256" key="5">
    <source>
        <dbReference type="PROSITE-ProRule" id="PRU00023"/>
    </source>
</evidence>
<evidence type="ECO:0000256" key="3">
    <source>
        <dbReference type="ARBA" id="ARBA00022737"/>
    </source>
</evidence>
<gene>
    <name evidence="7" type="primary">LOC113873140</name>
</gene>
<comment type="similarity">
    <text evidence="2">Belongs to the ankyrin SOCS box (ASB) family.</text>
</comment>
<evidence type="ECO:0000256" key="2">
    <source>
        <dbReference type="ARBA" id="ARBA00005949"/>
    </source>
</evidence>
<dbReference type="RefSeq" id="XP_027366938.1">
    <property type="nucleotide sequence ID" value="XM_027511137.1"/>
</dbReference>
<dbReference type="Pfam" id="PF00023">
    <property type="entry name" value="Ank"/>
    <property type="match status" value="1"/>
</dbReference>
<dbReference type="InterPro" id="IPR036770">
    <property type="entry name" value="Ankyrin_rpt-contain_sf"/>
</dbReference>
<sequence>MAVPGRRNGMNDDEEDLDDNALFEEEGLLELELENDSDTPPHLRDLSAAAQLGDLHALRLALDNLNGSIDEPVEDGDTALHLTCLYGHLACVQLLLERGANMEVNDEDGAIPLHDACAGGFIEIVQLFLNRANDAEHIKRMLESVDSEGDTPLHHAARGEHVDVIRLLLSNGASLTKANLYGKTPADLPDQDTDAKRLLEAAATAMAC</sequence>
<reference evidence="6" key="1">
    <citation type="journal article" date="2019" name="Toxins">
        <title>Detection of Abrin-Like and Prepropulchellin-Like Toxin Genes and Transcripts Using Whole Genome Sequencing and Full-Length Transcript Sequencing of Abrus precatorius.</title>
        <authorList>
            <person name="Hovde B.T."/>
            <person name="Daligault H.E."/>
            <person name="Hanschen E.R."/>
            <person name="Kunde Y.A."/>
            <person name="Johnson M.B."/>
            <person name="Starkenburg S.R."/>
            <person name="Johnson S.L."/>
        </authorList>
    </citation>
    <scope>NUCLEOTIDE SEQUENCE [LARGE SCALE GENOMIC DNA]</scope>
</reference>
<feature type="repeat" description="ANK" evidence="5">
    <location>
        <begin position="148"/>
        <end position="180"/>
    </location>
</feature>
<reference evidence="7" key="2">
    <citation type="submission" date="2025-08" db="UniProtKB">
        <authorList>
            <consortium name="RefSeq"/>
        </authorList>
    </citation>
    <scope>IDENTIFICATION</scope>
    <source>
        <tissue evidence="7">Young leaves</tissue>
    </source>
</reference>
<dbReference type="GO" id="GO:0005886">
    <property type="term" value="C:plasma membrane"/>
    <property type="evidence" value="ECO:0007669"/>
    <property type="project" value="UniProtKB-SubCell"/>
</dbReference>
<feature type="repeat" description="ANK" evidence="5">
    <location>
        <begin position="75"/>
        <end position="107"/>
    </location>
</feature>
<dbReference type="Gene3D" id="1.25.40.20">
    <property type="entry name" value="Ankyrin repeat-containing domain"/>
    <property type="match status" value="1"/>
</dbReference>
<dbReference type="AlphaFoldDB" id="A0A8B8MGE4"/>
<feature type="repeat" description="ANK" evidence="5">
    <location>
        <begin position="108"/>
        <end position="140"/>
    </location>
</feature>
<dbReference type="OrthoDB" id="194358at2759"/>
<proteinExistence type="inferred from homology"/>
<keyword evidence="3" id="KW-0677">Repeat</keyword>
<keyword evidence="4 5" id="KW-0040">ANK repeat</keyword>
<accession>A0A8B8MGE4</accession>
<evidence type="ECO:0000256" key="4">
    <source>
        <dbReference type="ARBA" id="ARBA00023043"/>
    </source>
</evidence>
<dbReference type="Proteomes" id="UP000694853">
    <property type="component" value="Unplaced"/>
</dbReference>
<keyword evidence="6" id="KW-1185">Reference proteome</keyword>
<organism evidence="6 7">
    <name type="scientific">Abrus precatorius</name>
    <name type="common">Indian licorice</name>
    <name type="synonym">Glycine abrus</name>
    <dbReference type="NCBI Taxonomy" id="3816"/>
    <lineage>
        <taxon>Eukaryota</taxon>
        <taxon>Viridiplantae</taxon>
        <taxon>Streptophyta</taxon>
        <taxon>Embryophyta</taxon>
        <taxon>Tracheophyta</taxon>
        <taxon>Spermatophyta</taxon>
        <taxon>Magnoliopsida</taxon>
        <taxon>eudicotyledons</taxon>
        <taxon>Gunneridae</taxon>
        <taxon>Pentapetalae</taxon>
        <taxon>rosids</taxon>
        <taxon>fabids</taxon>
        <taxon>Fabales</taxon>
        <taxon>Fabaceae</taxon>
        <taxon>Papilionoideae</taxon>
        <taxon>50 kb inversion clade</taxon>
        <taxon>NPAAA clade</taxon>
        <taxon>indigoferoid/millettioid clade</taxon>
        <taxon>Abreae</taxon>
        <taxon>Abrus</taxon>
    </lineage>
</organism>
<dbReference type="PROSITE" id="PS50088">
    <property type="entry name" value="ANK_REPEAT"/>
    <property type="match status" value="3"/>
</dbReference>